<feature type="region of interest" description="Disordered" evidence="2">
    <location>
        <begin position="327"/>
        <end position="347"/>
    </location>
</feature>
<name>A0A1A3P4U8_MYCAS</name>
<dbReference type="PANTHER" id="PTHR43236:SF1">
    <property type="entry name" value="BLL7220 PROTEIN"/>
    <property type="match status" value="1"/>
</dbReference>
<dbReference type="SMART" id="SM00530">
    <property type="entry name" value="HTH_XRE"/>
    <property type="match status" value="1"/>
</dbReference>
<gene>
    <name evidence="4" type="ORF">A5634_22355</name>
</gene>
<evidence type="ECO:0000313" key="4">
    <source>
        <dbReference type="EMBL" id="OBK27612.1"/>
    </source>
</evidence>
<dbReference type="InterPro" id="IPR010982">
    <property type="entry name" value="Lambda_DNA-bd_dom_sf"/>
</dbReference>
<dbReference type="EMBL" id="LZLS01000092">
    <property type="protein sequence ID" value="OBK27612.1"/>
    <property type="molecule type" value="Genomic_DNA"/>
</dbReference>
<dbReference type="Pfam" id="PF01381">
    <property type="entry name" value="HTH_3"/>
    <property type="match status" value="1"/>
</dbReference>
<dbReference type="InterPro" id="IPR001387">
    <property type="entry name" value="Cro/C1-type_HTH"/>
</dbReference>
<evidence type="ECO:0000256" key="2">
    <source>
        <dbReference type="SAM" id="MobiDB-lite"/>
    </source>
</evidence>
<protein>
    <submittedName>
        <fullName evidence="4">XRE family transcriptional regulator</fullName>
    </submittedName>
</protein>
<dbReference type="GO" id="GO:0003677">
    <property type="term" value="F:DNA binding"/>
    <property type="evidence" value="ECO:0007669"/>
    <property type="project" value="InterPro"/>
</dbReference>
<feature type="compositionally biased region" description="Polar residues" evidence="2">
    <location>
        <begin position="331"/>
        <end position="347"/>
    </location>
</feature>
<accession>A0A1A3P4U8</accession>
<feature type="domain" description="HTH cro/C1-type" evidence="3">
    <location>
        <begin position="8"/>
        <end position="62"/>
    </location>
</feature>
<sequence>MSGLGDVLAIARKARGLTQSELADMVGATQPTINRYEAGDREPERETIAALANALGVTEQLLTHGNRFRGALGVDAHMRRQKTTKASLWRQMEARLNLLRVHASFLFEQVSIMSEQHVPTFDPEDVPAQHAARLIRAQWRMPLGPVVNLTRWLEGAGVLVFEEDFGTHRIDGLSQWVGDHPVMLINANAPPDRKRLTKAHELGHLVLHSNIATEDMEGEANRFAAELLMPLDEIRPELRKVDLGTLAALKREWGVSMQALLERAYGLKVVTAEERTRFYKMMNARGWKTNEPGSEFLPSERPEFPTRIGDALKAKGFTEERIAEIAGAASPSKNPFQPTPTNHLRAL</sequence>
<dbReference type="AlphaFoldDB" id="A0A1A3P4U8"/>
<comment type="caution">
    <text evidence="4">The sequence shown here is derived from an EMBL/GenBank/DDBJ whole genome shotgun (WGS) entry which is preliminary data.</text>
</comment>
<dbReference type="Gene3D" id="1.10.10.2910">
    <property type="match status" value="1"/>
</dbReference>
<dbReference type="PROSITE" id="PS50943">
    <property type="entry name" value="HTH_CROC1"/>
    <property type="match status" value="1"/>
</dbReference>
<dbReference type="CDD" id="cd00093">
    <property type="entry name" value="HTH_XRE"/>
    <property type="match status" value="1"/>
</dbReference>
<comment type="similarity">
    <text evidence="1">Belongs to the short-chain fatty acyl-CoA assimilation regulator (ScfR) family.</text>
</comment>
<dbReference type="InterPro" id="IPR052345">
    <property type="entry name" value="Rad_response_metalloprotease"/>
</dbReference>
<dbReference type="RefSeq" id="WP_065143916.1">
    <property type="nucleotide sequence ID" value="NZ_LZLS01000092.1"/>
</dbReference>
<organism evidence="4 5">
    <name type="scientific">Mycobacterium asiaticum</name>
    <dbReference type="NCBI Taxonomy" id="1790"/>
    <lineage>
        <taxon>Bacteria</taxon>
        <taxon>Bacillati</taxon>
        <taxon>Actinomycetota</taxon>
        <taxon>Actinomycetes</taxon>
        <taxon>Mycobacteriales</taxon>
        <taxon>Mycobacteriaceae</taxon>
        <taxon>Mycobacterium</taxon>
    </lineage>
</organism>
<dbReference type="InterPro" id="IPR010359">
    <property type="entry name" value="IrrE_HExxH"/>
</dbReference>
<dbReference type="Pfam" id="PF06114">
    <property type="entry name" value="Peptidase_M78"/>
    <property type="match status" value="1"/>
</dbReference>
<dbReference type="SUPFAM" id="SSF47413">
    <property type="entry name" value="lambda repressor-like DNA-binding domains"/>
    <property type="match status" value="1"/>
</dbReference>
<evidence type="ECO:0000259" key="3">
    <source>
        <dbReference type="PROSITE" id="PS50943"/>
    </source>
</evidence>
<evidence type="ECO:0000256" key="1">
    <source>
        <dbReference type="ARBA" id="ARBA00007227"/>
    </source>
</evidence>
<dbReference type="OrthoDB" id="9794834at2"/>
<proteinExistence type="inferred from homology"/>
<dbReference type="PANTHER" id="PTHR43236">
    <property type="entry name" value="ANTITOXIN HIGA1"/>
    <property type="match status" value="1"/>
</dbReference>
<evidence type="ECO:0000313" key="5">
    <source>
        <dbReference type="Proteomes" id="UP000093928"/>
    </source>
</evidence>
<dbReference type="Proteomes" id="UP000093928">
    <property type="component" value="Unassembled WGS sequence"/>
</dbReference>
<reference evidence="4 5" key="1">
    <citation type="submission" date="2016-06" db="EMBL/GenBank/DDBJ databases">
        <authorList>
            <person name="Kjaerup R.B."/>
            <person name="Dalgaard T.S."/>
            <person name="Juul-Madsen H.R."/>
        </authorList>
    </citation>
    <scope>NUCLEOTIDE SEQUENCE [LARGE SCALE GENOMIC DNA]</scope>
    <source>
        <strain evidence="4 5">1165133.8</strain>
    </source>
</reference>
<dbReference type="Gene3D" id="1.10.260.40">
    <property type="entry name" value="lambda repressor-like DNA-binding domains"/>
    <property type="match status" value="1"/>
</dbReference>